<sequence length="86" mass="9480">MVGEHQGDRYRTKSIQRGNPGALLGFIPNRKPTDTTYRVYPTMLPSRKSRRGVCPVRLSARFKRALTTLVPGAVVAADTSSPLLLI</sequence>
<name>A0ABY3USX0_MYCLN</name>
<organism evidence="2 3">
    <name type="scientific">Mycobacterium lentiflavum</name>
    <dbReference type="NCBI Taxonomy" id="141349"/>
    <lineage>
        <taxon>Bacteria</taxon>
        <taxon>Bacillati</taxon>
        <taxon>Actinomycetota</taxon>
        <taxon>Actinomycetes</taxon>
        <taxon>Mycobacteriales</taxon>
        <taxon>Mycobacteriaceae</taxon>
        <taxon>Mycobacterium</taxon>
        <taxon>Mycobacterium simiae complex</taxon>
    </lineage>
</organism>
<dbReference type="RefSeq" id="WP_239721793.1">
    <property type="nucleotide sequence ID" value="NZ_CP092423.2"/>
</dbReference>
<reference evidence="2" key="1">
    <citation type="submission" date="2022-08" db="EMBL/GenBank/DDBJ databases">
        <title>Complete genome sequence of 14 non-tuberculosis mycobacteria type-strains.</title>
        <authorList>
            <person name="Igarashi Y."/>
            <person name="Osugi A."/>
            <person name="Mitarai S."/>
        </authorList>
    </citation>
    <scope>NUCLEOTIDE SEQUENCE</scope>
    <source>
        <strain evidence="2">ATCC 51985</strain>
    </source>
</reference>
<accession>A0ABY3USX0</accession>
<evidence type="ECO:0000313" key="3">
    <source>
        <dbReference type="Proteomes" id="UP001055171"/>
    </source>
</evidence>
<gene>
    <name evidence="2" type="ORF">MJO58_01390</name>
</gene>
<evidence type="ECO:0000256" key="1">
    <source>
        <dbReference type="SAM" id="MobiDB-lite"/>
    </source>
</evidence>
<feature type="compositionally biased region" description="Basic and acidic residues" evidence="1">
    <location>
        <begin position="1"/>
        <end position="11"/>
    </location>
</feature>
<proteinExistence type="predicted"/>
<dbReference type="EMBL" id="CP092423">
    <property type="protein sequence ID" value="ULP42701.1"/>
    <property type="molecule type" value="Genomic_DNA"/>
</dbReference>
<feature type="region of interest" description="Disordered" evidence="1">
    <location>
        <begin position="1"/>
        <end position="27"/>
    </location>
</feature>
<keyword evidence="3" id="KW-1185">Reference proteome</keyword>
<protein>
    <submittedName>
        <fullName evidence="2">Uncharacterized protein</fullName>
    </submittedName>
</protein>
<dbReference type="Proteomes" id="UP001055171">
    <property type="component" value="Chromosome"/>
</dbReference>
<evidence type="ECO:0000313" key="2">
    <source>
        <dbReference type="EMBL" id="ULP42701.1"/>
    </source>
</evidence>